<dbReference type="InterPro" id="IPR011060">
    <property type="entry name" value="RibuloseP-bd_barrel"/>
</dbReference>
<keyword evidence="5 11" id="KW-0028">Amino-acid biosynthesis</keyword>
<evidence type="ECO:0000256" key="10">
    <source>
        <dbReference type="ARBA" id="ARBA00047838"/>
    </source>
</evidence>
<dbReference type="KEGG" id="baj:BCTU_070"/>
<dbReference type="PANTHER" id="PTHR21235:SF2">
    <property type="entry name" value="IMIDAZOLE GLYCEROL PHOSPHATE SYNTHASE HISHF"/>
    <property type="match status" value="1"/>
</dbReference>
<dbReference type="PANTHER" id="PTHR21235">
    <property type="entry name" value="IMIDAZOLE GLYCEROL PHOSPHATE SYNTHASE SUBUNIT HISF/H IGP SYNTHASE SUBUNIT HISF/H"/>
    <property type="match status" value="1"/>
</dbReference>
<reference evidence="12 13" key="1">
    <citation type="journal article" date="2011" name="Appl. Environ. Microbiol.">
        <title>The genome of Buchnera aphidicola from the aphid Cinara tujafilina provides new clues about the evolutionary history of metabolic losses in bacterial endosymbionts.</title>
        <authorList>
            <person name="Lamelas A."/>
            <person name="Gosalbes M.J."/>
            <person name="Moya A."/>
            <person name="Latorre A."/>
        </authorList>
    </citation>
    <scope>NUCLEOTIDE SEQUENCE [LARGE SCALE GENOMIC DNA]</scope>
    <source>
        <strain evidence="13">Cinara tujafilina</strain>
    </source>
</reference>
<keyword evidence="6 11" id="KW-0368">Histidine biosynthesis</keyword>
<gene>
    <name evidence="12" type="primary">hisF</name>
    <name evidence="12" type="ORF">BCTU_070</name>
</gene>
<evidence type="ECO:0000256" key="1">
    <source>
        <dbReference type="ARBA" id="ARBA00005091"/>
    </source>
</evidence>
<comment type="pathway">
    <text evidence="1">Amino-acid biosynthesis; L-histidine biosynthesis; L-histidine from 5-phospho-alpha-D-ribose 1-diphosphate: step 5/9.</text>
</comment>
<keyword evidence="13" id="KW-1185">Reference proteome</keyword>
<dbReference type="InterPro" id="IPR004651">
    <property type="entry name" value="HisF"/>
</dbReference>
<dbReference type="EC" id="4.3.2.10" evidence="4"/>
<evidence type="ECO:0000313" key="12">
    <source>
        <dbReference type="EMBL" id="AEH39662.1"/>
    </source>
</evidence>
<keyword evidence="7" id="KW-0456">Lyase</keyword>
<dbReference type="NCBIfam" id="TIGR00735">
    <property type="entry name" value="hisF"/>
    <property type="match status" value="1"/>
</dbReference>
<evidence type="ECO:0000256" key="7">
    <source>
        <dbReference type="ARBA" id="ARBA00023239"/>
    </source>
</evidence>
<dbReference type="InterPro" id="IPR050064">
    <property type="entry name" value="IGPS_HisA/HisF"/>
</dbReference>
<dbReference type="CDD" id="cd04731">
    <property type="entry name" value="HisF"/>
    <property type="match status" value="1"/>
</dbReference>
<evidence type="ECO:0000256" key="11">
    <source>
        <dbReference type="RuleBase" id="RU003657"/>
    </source>
</evidence>
<accession>F7WZ12</accession>
<comment type="catalytic activity">
    <reaction evidence="10">
        <text>5-[(5-phospho-1-deoxy-D-ribulos-1-ylimino)methylamino]-1-(5-phospho-beta-D-ribosyl)imidazole-4-carboxamide + L-glutamine = D-erythro-1-(imidazol-4-yl)glycerol 3-phosphate + 5-amino-1-(5-phospho-beta-D-ribosyl)imidazole-4-carboxamide + L-glutamate + H(+)</text>
        <dbReference type="Rhea" id="RHEA:24793"/>
        <dbReference type="ChEBI" id="CHEBI:15378"/>
        <dbReference type="ChEBI" id="CHEBI:29985"/>
        <dbReference type="ChEBI" id="CHEBI:58278"/>
        <dbReference type="ChEBI" id="CHEBI:58359"/>
        <dbReference type="ChEBI" id="CHEBI:58475"/>
        <dbReference type="ChEBI" id="CHEBI:58525"/>
        <dbReference type="EC" id="4.3.2.10"/>
    </reaction>
</comment>
<dbReference type="AlphaFoldDB" id="F7WZ12"/>
<sequence>MLAKRIIACLDIKDGYVVKGMQFKKHRIIGDIIKLAEFYSNEGIDELVLYDIEASSYNRVVNKNWVSKIAEVINIPFSVAGGINSIQEAAEILKLGADKISINSPALLDPFFISRLADRFGSQCVVIGVDSWFDKTTGKYGVFQYTGNLKKICQTPWKTLDWIKEIQSLGAGEIVLNTMNTDGMKSGYDINQLLQIQEVCKIPLIASGGAGTMQDFLSVFQKTRVDGALAASVFHNKIISINILKDFLIKNGVEIRKCLLTKI</sequence>
<evidence type="ECO:0000313" key="13">
    <source>
        <dbReference type="Proteomes" id="UP000006811"/>
    </source>
</evidence>
<comment type="subunit">
    <text evidence="3">Heterodimer of HisH and HisF.</text>
</comment>
<dbReference type="GO" id="GO:0016829">
    <property type="term" value="F:lyase activity"/>
    <property type="evidence" value="ECO:0007669"/>
    <property type="project" value="UniProtKB-KW"/>
</dbReference>
<dbReference type="eggNOG" id="COG0107">
    <property type="taxonomic scope" value="Bacteria"/>
</dbReference>
<dbReference type="Proteomes" id="UP000006811">
    <property type="component" value="Chromosome"/>
</dbReference>
<name>F7WZ12_9GAMM</name>
<evidence type="ECO:0000256" key="8">
    <source>
        <dbReference type="ARBA" id="ARBA00025475"/>
    </source>
</evidence>
<dbReference type="SUPFAM" id="SSF51366">
    <property type="entry name" value="Ribulose-phoshate binding barrel"/>
    <property type="match status" value="1"/>
</dbReference>
<dbReference type="GO" id="GO:0000105">
    <property type="term" value="P:L-histidine biosynthetic process"/>
    <property type="evidence" value="ECO:0007669"/>
    <property type="project" value="UniProtKB-UniPathway"/>
</dbReference>
<dbReference type="STRING" id="261317.BCTU_070"/>
<evidence type="ECO:0000256" key="4">
    <source>
        <dbReference type="ARBA" id="ARBA00012809"/>
    </source>
</evidence>
<organism evidence="12 13">
    <name type="scientific">Buchnera aphidicola</name>
    <name type="common">Cinara tujafilina</name>
    <dbReference type="NCBI Taxonomy" id="261317"/>
    <lineage>
        <taxon>Bacteria</taxon>
        <taxon>Pseudomonadati</taxon>
        <taxon>Pseudomonadota</taxon>
        <taxon>Gammaproteobacteria</taxon>
        <taxon>Enterobacterales</taxon>
        <taxon>Erwiniaceae</taxon>
        <taxon>Buchnera</taxon>
    </lineage>
</organism>
<dbReference type="InterPro" id="IPR013785">
    <property type="entry name" value="Aldolase_TIM"/>
</dbReference>
<proteinExistence type="inferred from homology"/>
<evidence type="ECO:0000256" key="6">
    <source>
        <dbReference type="ARBA" id="ARBA00023102"/>
    </source>
</evidence>
<evidence type="ECO:0000256" key="5">
    <source>
        <dbReference type="ARBA" id="ARBA00022605"/>
    </source>
</evidence>
<evidence type="ECO:0000256" key="9">
    <source>
        <dbReference type="ARBA" id="ARBA00030264"/>
    </source>
</evidence>
<dbReference type="InterPro" id="IPR006062">
    <property type="entry name" value="His_biosynth"/>
</dbReference>
<dbReference type="HOGENOM" id="CLU_048577_4_0_6"/>
<dbReference type="GO" id="GO:0000107">
    <property type="term" value="F:imidazoleglycerol-phosphate synthase activity"/>
    <property type="evidence" value="ECO:0007669"/>
    <property type="project" value="InterPro"/>
</dbReference>
<dbReference type="Gene3D" id="3.20.20.70">
    <property type="entry name" value="Aldolase class I"/>
    <property type="match status" value="1"/>
</dbReference>
<evidence type="ECO:0000256" key="2">
    <source>
        <dbReference type="ARBA" id="ARBA00009667"/>
    </source>
</evidence>
<dbReference type="Pfam" id="PF00977">
    <property type="entry name" value="His_biosynth"/>
    <property type="match status" value="1"/>
</dbReference>
<dbReference type="OrthoDB" id="9781903at2"/>
<dbReference type="UniPathway" id="UPA00031">
    <property type="reaction ID" value="UER00010"/>
</dbReference>
<dbReference type="EMBL" id="CP001817">
    <property type="protein sequence ID" value="AEH39662.1"/>
    <property type="molecule type" value="Genomic_DNA"/>
</dbReference>
<comment type="similarity">
    <text evidence="2 11">Belongs to the HisA/HisF family.</text>
</comment>
<protein>
    <recommendedName>
        <fullName evidence="4">imidazole glycerol-phosphate synthase</fullName>
        <ecNumber evidence="4">4.3.2.10</ecNumber>
    </recommendedName>
    <alternativeName>
        <fullName evidence="9">IGP synthase cyclase subunit</fullName>
    </alternativeName>
</protein>
<comment type="function">
    <text evidence="8">IGPS catalyzes the conversion of PRFAR and glutamine to IGP, AICAR and glutamate. The HisF subunit catalyzes the cyclization activity that produces IGP and AICAR from PRFAR using the ammonia provided by the HisH subunit.</text>
</comment>
<evidence type="ECO:0000256" key="3">
    <source>
        <dbReference type="ARBA" id="ARBA00011152"/>
    </source>
</evidence>